<dbReference type="PANTHER" id="PTHR43265">
    <property type="entry name" value="ESTERASE ESTD"/>
    <property type="match status" value="1"/>
</dbReference>
<dbReference type="Gene3D" id="3.40.50.1820">
    <property type="entry name" value="alpha/beta hydrolase"/>
    <property type="match status" value="1"/>
</dbReference>
<dbReference type="GO" id="GO:0052689">
    <property type="term" value="F:carboxylic ester hydrolase activity"/>
    <property type="evidence" value="ECO:0007669"/>
    <property type="project" value="TreeGrafter"/>
</dbReference>
<dbReference type="Pfam" id="PF12146">
    <property type="entry name" value="Hydrolase_4"/>
    <property type="match status" value="1"/>
</dbReference>
<evidence type="ECO:0000256" key="1">
    <source>
        <dbReference type="SAM" id="SignalP"/>
    </source>
</evidence>
<proteinExistence type="predicted"/>
<protein>
    <recommendedName>
        <fullName evidence="2">PDZ domain-containing protein</fullName>
    </recommendedName>
</protein>
<evidence type="ECO:0000313" key="4">
    <source>
        <dbReference type="Proteomes" id="UP000541352"/>
    </source>
</evidence>
<evidence type="ECO:0000259" key="2">
    <source>
        <dbReference type="SMART" id="SM00228"/>
    </source>
</evidence>
<dbReference type="EMBL" id="JACIBY010000008">
    <property type="protein sequence ID" value="MBB3839940.1"/>
    <property type="molecule type" value="Genomic_DNA"/>
</dbReference>
<dbReference type="Proteomes" id="UP000541352">
    <property type="component" value="Unassembled WGS sequence"/>
</dbReference>
<dbReference type="InterPro" id="IPR036034">
    <property type="entry name" value="PDZ_sf"/>
</dbReference>
<feature type="signal peptide" evidence="1">
    <location>
        <begin position="1"/>
        <end position="22"/>
    </location>
</feature>
<feature type="domain" description="PDZ" evidence="2">
    <location>
        <begin position="29"/>
        <end position="111"/>
    </location>
</feature>
<dbReference type="SUPFAM" id="SSF53474">
    <property type="entry name" value="alpha/beta-Hydrolases"/>
    <property type="match status" value="1"/>
</dbReference>
<dbReference type="InterPro" id="IPR029058">
    <property type="entry name" value="AB_hydrolase_fold"/>
</dbReference>
<gene>
    <name evidence="3" type="ORF">FHS57_003951</name>
</gene>
<name>A0A7W6ERR3_9BACT</name>
<keyword evidence="1" id="KW-0732">Signal</keyword>
<dbReference type="InterPro" id="IPR022742">
    <property type="entry name" value="Hydrolase_4"/>
</dbReference>
<dbReference type="InterPro" id="IPR053145">
    <property type="entry name" value="AB_hydrolase_Est10"/>
</dbReference>
<evidence type="ECO:0000313" key="3">
    <source>
        <dbReference type="EMBL" id="MBB3839940.1"/>
    </source>
</evidence>
<dbReference type="Gene3D" id="2.30.42.10">
    <property type="match status" value="1"/>
</dbReference>
<comment type="caution">
    <text evidence="3">The sequence shown here is derived from an EMBL/GenBank/DDBJ whole genome shotgun (WGS) entry which is preliminary data.</text>
</comment>
<dbReference type="SMART" id="SM00228">
    <property type="entry name" value="PDZ"/>
    <property type="match status" value="1"/>
</dbReference>
<reference evidence="3 4" key="1">
    <citation type="submission" date="2020-08" db="EMBL/GenBank/DDBJ databases">
        <title>Genomic Encyclopedia of Type Strains, Phase IV (KMG-IV): sequencing the most valuable type-strain genomes for metagenomic binning, comparative biology and taxonomic classification.</title>
        <authorList>
            <person name="Goeker M."/>
        </authorList>
    </citation>
    <scope>NUCLEOTIDE SEQUENCE [LARGE SCALE GENOMIC DNA]</scope>
    <source>
        <strain evidence="3 4">DSM 17976</strain>
    </source>
</reference>
<sequence>MYAKLSHGIFILLIAFVSTAQAQHLHRKGSLGIDYVEAPDSLLNALKIEEAHCIWVKSVHPESTAAQLGIRPDDILVSINETDSLYLFDFHNLEQQLKENDPISITYLRKNRKTRAVGIVKPAPRENSAGEVFYDEVPYQRGYLRTIVHRPSSPNKVPAVFYIQDFDCGSIDFSKDSLSPTKQLVDGWVKAGYAVVRVEKPGVGESAGTKDCARLDYQEELAAFQNAFRFTQKLPFVDSSKVFIFGHSIGGTAVPIVALKARLKPRGVMVYGTVVKPWFEHMLDVFRKQPLLYKESLLPSDVNARMMTPLLYEWLVQGRSATDLLSVPDFEAILTSKENPLGYRRGTFWGRSAGYFADLNRVNLLQTWAQANVPTLAIHGEFDSQAISPEAAQQIAQIVNESLPNKGTYKLLRNADHFMARVNSFTEYKQLQQKGKYKDFASHNFNAAIIEMTVNWMQQQ</sequence>
<dbReference type="InterPro" id="IPR001478">
    <property type="entry name" value="PDZ"/>
</dbReference>
<organism evidence="3 4">
    <name type="scientific">Runella defluvii</name>
    <dbReference type="NCBI Taxonomy" id="370973"/>
    <lineage>
        <taxon>Bacteria</taxon>
        <taxon>Pseudomonadati</taxon>
        <taxon>Bacteroidota</taxon>
        <taxon>Cytophagia</taxon>
        <taxon>Cytophagales</taxon>
        <taxon>Spirosomataceae</taxon>
        <taxon>Runella</taxon>
    </lineage>
</organism>
<keyword evidence="4" id="KW-1185">Reference proteome</keyword>
<dbReference type="SUPFAM" id="SSF50156">
    <property type="entry name" value="PDZ domain-like"/>
    <property type="match status" value="1"/>
</dbReference>
<accession>A0A7W6ERR3</accession>
<dbReference type="AlphaFoldDB" id="A0A7W6ERR3"/>
<feature type="chain" id="PRO_5031133690" description="PDZ domain-containing protein" evidence="1">
    <location>
        <begin position="23"/>
        <end position="460"/>
    </location>
</feature>
<dbReference type="RefSeq" id="WP_183976615.1">
    <property type="nucleotide sequence ID" value="NZ_JACIBY010000008.1"/>
</dbReference>
<dbReference type="PANTHER" id="PTHR43265:SF1">
    <property type="entry name" value="ESTERASE ESTD"/>
    <property type="match status" value="1"/>
</dbReference>